<proteinExistence type="predicted"/>
<reference evidence="1" key="1">
    <citation type="journal article" date="2020" name="Stud. Mycol.">
        <title>101 Dothideomycetes genomes: a test case for predicting lifestyles and emergence of pathogens.</title>
        <authorList>
            <person name="Haridas S."/>
            <person name="Albert R."/>
            <person name="Binder M."/>
            <person name="Bloem J."/>
            <person name="Labutti K."/>
            <person name="Salamov A."/>
            <person name="Andreopoulos B."/>
            <person name="Baker S."/>
            <person name="Barry K."/>
            <person name="Bills G."/>
            <person name="Bluhm B."/>
            <person name="Cannon C."/>
            <person name="Castanera R."/>
            <person name="Culley D."/>
            <person name="Daum C."/>
            <person name="Ezra D."/>
            <person name="Gonzalez J."/>
            <person name="Henrissat B."/>
            <person name="Kuo A."/>
            <person name="Liang C."/>
            <person name="Lipzen A."/>
            <person name="Lutzoni F."/>
            <person name="Magnuson J."/>
            <person name="Mondo S."/>
            <person name="Nolan M."/>
            <person name="Ohm R."/>
            <person name="Pangilinan J."/>
            <person name="Park H.-J."/>
            <person name="Ramirez L."/>
            <person name="Alfaro M."/>
            <person name="Sun H."/>
            <person name="Tritt A."/>
            <person name="Yoshinaga Y."/>
            <person name="Zwiers L.-H."/>
            <person name="Turgeon B."/>
            <person name="Goodwin S."/>
            <person name="Spatafora J."/>
            <person name="Crous P."/>
            <person name="Grigoriev I."/>
        </authorList>
    </citation>
    <scope>NUCLEOTIDE SEQUENCE</scope>
    <source>
        <strain evidence="1">CBS 269.34</strain>
    </source>
</reference>
<evidence type="ECO:0000313" key="2">
    <source>
        <dbReference type="Proteomes" id="UP000799750"/>
    </source>
</evidence>
<evidence type="ECO:0000313" key="1">
    <source>
        <dbReference type="EMBL" id="KAF2500856.1"/>
    </source>
</evidence>
<dbReference type="EMBL" id="MU004183">
    <property type="protein sequence ID" value="KAF2500856.1"/>
    <property type="molecule type" value="Genomic_DNA"/>
</dbReference>
<dbReference type="Pfam" id="PF21858">
    <property type="entry name" value="DUF6914"/>
    <property type="match status" value="1"/>
</dbReference>
<accession>A0A6A6R8P9</accession>
<protein>
    <submittedName>
        <fullName evidence="1">Uncharacterized protein</fullName>
    </submittedName>
</protein>
<sequence length="181" mass="20729">MRTTLVSSNKDRIYIALYDRPGENPNTYHWAIIVGPKNEVEGGRGHRYHVRERLGLDRPGIFRWQYEAVEIPLAQTNMLLARVMIGKVANGAQLPTTLATVPLVQDNPAWRCRHWVRDAIAALEADRRSLGTRVTDWSKIERASTAYVERKRQQKRYDGSGTWKAGTVPTYDLLEEMEVIP</sequence>
<organism evidence="1 2">
    <name type="scientific">Lophium mytilinum</name>
    <dbReference type="NCBI Taxonomy" id="390894"/>
    <lineage>
        <taxon>Eukaryota</taxon>
        <taxon>Fungi</taxon>
        <taxon>Dikarya</taxon>
        <taxon>Ascomycota</taxon>
        <taxon>Pezizomycotina</taxon>
        <taxon>Dothideomycetes</taxon>
        <taxon>Pleosporomycetidae</taxon>
        <taxon>Mytilinidiales</taxon>
        <taxon>Mytilinidiaceae</taxon>
        <taxon>Lophium</taxon>
    </lineage>
</organism>
<name>A0A6A6R8P9_9PEZI</name>
<dbReference type="InterPro" id="IPR054208">
    <property type="entry name" value="DUF6914"/>
</dbReference>
<dbReference type="Proteomes" id="UP000799750">
    <property type="component" value="Unassembled WGS sequence"/>
</dbReference>
<dbReference type="OrthoDB" id="2679825at2759"/>
<dbReference type="AlphaFoldDB" id="A0A6A6R8P9"/>
<gene>
    <name evidence="1" type="ORF">BU16DRAFT_523605</name>
</gene>
<keyword evidence="2" id="KW-1185">Reference proteome</keyword>